<protein>
    <submittedName>
        <fullName evidence="2">Uncharacterized protein</fullName>
    </submittedName>
</protein>
<organism evidence="2 3">
    <name type="scientific">Lactuca virosa</name>
    <dbReference type="NCBI Taxonomy" id="75947"/>
    <lineage>
        <taxon>Eukaryota</taxon>
        <taxon>Viridiplantae</taxon>
        <taxon>Streptophyta</taxon>
        <taxon>Embryophyta</taxon>
        <taxon>Tracheophyta</taxon>
        <taxon>Spermatophyta</taxon>
        <taxon>Magnoliopsida</taxon>
        <taxon>eudicotyledons</taxon>
        <taxon>Gunneridae</taxon>
        <taxon>Pentapetalae</taxon>
        <taxon>asterids</taxon>
        <taxon>campanulids</taxon>
        <taxon>Asterales</taxon>
        <taxon>Asteraceae</taxon>
        <taxon>Cichorioideae</taxon>
        <taxon>Cichorieae</taxon>
        <taxon>Lactucinae</taxon>
        <taxon>Lactuca</taxon>
    </lineage>
</organism>
<accession>A0AAU9PV85</accession>
<keyword evidence="3" id="KW-1185">Reference proteome</keyword>
<dbReference type="Proteomes" id="UP001157418">
    <property type="component" value="Unassembled WGS sequence"/>
</dbReference>
<evidence type="ECO:0000313" key="3">
    <source>
        <dbReference type="Proteomes" id="UP001157418"/>
    </source>
</evidence>
<feature type="compositionally biased region" description="Gly residues" evidence="1">
    <location>
        <begin position="34"/>
        <end position="55"/>
    </location>
</feature>
<sequence length="82" mass="8186">MPTVGGCVDISGGRDGGNEVDGDEDLEPTRACGSNGGGSPVVGGGDGSPRAGGGDTTTVSLVATGDNVCLFFKFEMREKIFM</sequence>
<dbReference type="EMBL" id="CAKMRJ010005745">
    <property type="protein sequence ID" value="CAH1453978.1"/>
    <property type="molecule type" value="Genomic_DNA"/>
</dbReference>
<proteinExistence type="predicted"/>
<evidence type="ECO:0000256" key="1">
    <source>
        <dbReference type="SAM" id="MobiDB-lite"/>
    </source>
</evidence>
<feature type="region of interest" description="Disordered" evidence="1">
    <location>
        <begin position="1"/>
        <end position="55"/>
    </location>
</feature>
<evidence type="ECO:0000313" key="2">
    <source>
        <dbReference type="EMBL" id="CAH1453978.1"/>
    </source>
</evidence>
<gene>
    <name evidence="2" type="ORF">LVIROSA_LOCUS39181</name>
</gene>
<reference evidence="2 3" key="1">
    <citation type="submission" date="2022-01" db="EMBL/GenBank/DDBJ databases">
        <authorList>
            <person name="Xiong W."/>
            <person name="Schranz E."/>
        </authorList>
    </citation>
    <scope>NUCLEOTIDE SEQUENCE [LARGE SCALE GENOMIC DNA]</scope>
</reference>
<dbReference type="AlphaFoldDB" id="A0AAU9PV85"/>
<comment type="caution">
    <text evidence="2">The sequence shown here is derived from an EMBL/GenBank/DDBJ whole genome shotgun (WGS) entry which is preliminary data.</text>
</comment>
<name>A0AAU9PV85_9ASTR</name>